<keyword evidence="15" id="KW-1185">Reference proteome</keyword>
<keyword evidence="7" id="KW-0479">Metal-binding</keyword>
<dbReference type="EMBL" id="LPUF01000003">
    <property type="protein sequence ID" value="OQK15619.1"/>
    <property type="molecule type" value="Genomic_DNA"/>
</dbReference>
<dbReference type="PANTHER" id="PTHR30485:SF2">
    <property type="entry name" value="BLL0597 PROTEIN"/>
    <property type="match status" value="1"/>
</dbReference>
<keyword evidence="3" id="KW-0813">Transport</keyword>
<dbReference type="AlphaFoldDB" id="A0A1V8M236"/>
<dbReference type="GO" id="GO:0005886">
    <property type="term" value="C:plasma membrane"/>
    <property type="evidence" value="ECO:0007669"/>
    <property type="project" value="UniProtKB-SubCell"/>
</dbReference>
<sequence length="243" mass="27164">MTQQLTAYPVWDRSVRIFHWVNVFCILASIAIGVAILNDKALGVSNEGKLILKTVHVYFGYVFAANLTWRIVWGFFGNRYARWHSIVPFNAEHRAQLSAMMTGAKSAKPVGFLGHSPIARLMVGLLFLLMTAQAITGLVLAGTDVYMPPFGNTIKEWIASDPSMVESVQPYSKVGINEAAYKEMRDIRKPFITVHYYVFYVLLAAIILHLLGVLVSELKENNGLISAMFTGKKVFSEKPFDAE</sequence>
<evidence type="ECO:0000256" key="12">
    <source>
        <dbReference type="SAM" id="Phobius"/>
    </source>
</evidence>
<dbReference type="GO" id="GO:0020037">
    <property type="term" value="F:heme binding"/>
    <property type="evidence" value="ECO:0007669"/>
    <property type="project" value="TreeGrafter"/>
</dbReference>
<evidence type="ECO:0000256" key="6">
    <source>
        <dbReference type="ARBA" id="ARBA00022692"/>
    </source>
</evidence>
<dbReference type="InterPro" id="IPR000516">
    <property type="entry name" value="Ni-dep_Hydgase_cyt-B"/>
</dbReference>
<dbReference type="OrthoDB" id="196472at2"/>
<keyword evidence="5" id="KW-0349">Heme</keyword>
<feature type="transmembrane region" description="Helical" evidence="12">
    <location>
        <begin position="58"/>
        <end position="76"/>
    </location>
</feature>
<dbReference type="Gene3D" id="1.20.950.20">
    <property type="entry name" value="Transmembrane di-heme cytochromes, Chain C"/>
    <property type="match status" value="1"/>
</dbReference>
<feature type="domain" description="Cytochrome b561 bacterial/Ni-hydrogenase" evidence="13">
    <location>
        <begin position="10"/>
        <end position="231"/>
    </location>
</feature>
<feature type="transmembrane region" description="Helical" evidence="12">
    <location>
        <begin position="118"/>
        <end position="141"/>
    </location>
</feature>
<evidence type="ECO:0000256" key="11">
    <source>
        <dbReference type="ARBA" id="ARBA00023136"/>
    </source>
</evidence>
<proteinExistence type="inferred from homology"/>
<keyword evidence="4" id="KW-1003">Cell membrane</keyword>
<feature type="transmembrane region" description="Helical" evidence="12">
    <location>
        <begin position="17"/>
        <end position="37"/>
    </location>
</feature>
<evidence type="ECO:0000256" key="4">
    <source>
        <dbReference type="ARBA" id="ARBA00022475"/>
    </source>
</evidence>
<dbReference type="InterPro" id="IPR016174">
    <property type="entry name" value="Di-haem_cyt_TM"/>
</dbReference>
<keyword evidence="6 12" id="KW-0812">Transmembrane</keyword>
<evidence type="ECO:0000256" key="9">
    <source>
        <dbReference type="ARBA" id="ARBA00022989"/>
    </source>
</evidence>
<comment type="subcellular location">
    <subcellularLocation>
        <location evidence="1">Cell membrane</location>
        <topology evidence="1">Multi-pass membrane protein</topology>
    </subcellularLocation>
</comment>
<dbReference type="Pfam" id="PF01292">
    <property type="entry name" value="Ni_hydr_CYTB"/>
    <property type="match status" value="1"/>
</dbReference>
<dbReference type="Proteomes" id="UP000191980">
    <property type="component" value="Unassembled WGS sequence"/>
</dbReference>
<accession>A0A1V8M236</accession>
<evidence type="ECO:0000256" key="1">
    <source>
        <dbReference type="ARBA" id="ARBA00004651"/>
    </source>
</evidence>
<evidence type="ECO:0000256" key="5">
    <source>
        <dbReference type="ARBA" id="ARBA00022617"/>
    </source>
</evidence>
<dbReference type="InterPro" id="IPR011577">
    <property type="entry name" value="Cyt_b561_bac/Ni-Hgenase"/>
</dbReference>
<comment type="caution">
    <text evidence="14">The sequence shown here is derived from an EMBL/GenBank/DDBJ whole genome shotgun (WGS) entry which is preliminary data.</text>
</comment>
<dbReference type="PRINTS" id="PR00161">
    <property type="entry name" value="NIHGNASECYTB"/>
</dbReference>
<organism evidence="14 15">
    <name type="scientific">Methyloprofundus sedimenti</name>
    <dbReference type="NCBI Taxonomy" id="1420851"/>
    <lineage>
        <taxon>Bacteria</taxon>
        <taxon>Pseudomonadati</taxon>
        <taxon>Pseudomonadota</taxon>
        <taxon>Gammaproteobacteria</taxon>
        <taxon>Methylococcales</taxon>
        <taxon>Methylococcaceae</taxon>
        <taxon>Methyloprofundus</taxon>
    </lineage>
</organism>
<evidence type="ECO:0000256" key="3">
    <source>
        <dbReference type="ARBA" id="ARBA00022448"/>
    </source>
</evidence>
<keyword evidence="8" id="KW-0249">Electron transport</keyword>
<dbReference type="GO" id="GO:0022904">
    <property type="term" value="P:respiratory electron transport chain"/>
    <property type="evidence" value="ECO:0007669"/>
    <property type="project" value="InterPro"/>
</dbReference>
<dbReference type="GO" id="GO:0005506">
    <property type="term" value="F:iron ion binding"/>
    <property type="evidence" value="ECO:0007669"/>
    <property type="project" value="InterPro"/>
</dbReference>
<evidence type="ECO:0000259" key="13">
    <source>
        <dbReference type="Pfam" id="PF01292"/>
    </source>
</evidence>
<dbReference type="SUPFAM" id="SSF81342">
    <property type="entry name" value="Transmembrane di-heme cytochromes"/>
    <property type="match status" value="1"/>
</dbReference>
<comment type="similarity">
    <text evidence="2">Belongs to the HupC/HyaC/HydC family.</text>
</comment>
<keyword evidence="10" id="KW-0408">Iron</keyword>
<evidence type="ECO:0000313" key="14">
    <source>
        <dbReference type="EMBL" id="OQK15619.1"/>
    </source>
</evidence>
<evidence type="ECO:0000256" key="10">
    <source>
        <dbReference type="ARBA" id="ARBA00023004"/>
    </source>
</evidence>
<gene>
    <name evidence="14" type="ORF">AU255_15460</name>
</gene>
<dbReference type="InterPro" id="IPR051542">
    <property type="entry name" value="Hydrogenase_cytochrome"/>
</dbReference>
<evidence type="ECO:0000313" key="15">
    <source>
        <dbReference type="Proteomes" id="UP000191980"/>
    </source>
</evidence>
<evidence type="ECO:0000256" key="8">
    <source>
        <dbReference type="ARBA" id="ARBA00022982"/>
    </source>
</evidence>
<dbReference type="RefSeq" id="WP_080523854.1">
    <property type="nucleotide sequence ID" value="NZ_LPUF01000003.1"/>
</dbReference>
<feature type="transmembrane region" description="Helical" evidence="12">
    <location>
        <begin position="194"/>
        <end position="215"/>
    </location>
</feature>
<name>A0A1V8M236_9GAMM</name>
<reference evidence="14 15" key="1">
    <citation type="submission" date="2015-12" db="EMBL/GenBank/DDBJ databases">
        <authorList>
            <person name="Shamseldin A."/>
            <person name="Moawad H."/>
            <person name="Abd El-Rahim W.M."/>
            <person name="Sadowsky M.J."/>
        </authorList>
    </citation>
    <scope>NUCLEOTIDE SEQUENCE [LARGE SCALE GENOMIC DNA]</scope>
    <source>
        <strain evidence="14 15">WF1</strain>
    </source>
</reference>
<dbReference type="GO" id="GO:0009055">
    <property type="term" value="F:electron transfer activity"/>
    <property type="evidence" value="ECO:0007669"/>
    <property type="project" value="InterPro"/>
</dbReference>
<protein>
    <submittedName>
        <fullName evidence="14">Cytochrome B</fullName>
    </submittedName>
</protein>
<keyword evidence="11 12" id="KW-0472">Membrane</keyword>
<dbReference type="PANTHER" id="PTHR30485">
    <property type="entry name" value="NI/FE-HYDROGENASE 1 B-TYPE CYTOCHROME SUBUNIT"/>
    <property type="match status" value="1"/>
</dbReference>
<evidence type="ECO:0000256" key="7">
    <source>
        <dbReference type="ARBA" id="ARBA00022723"/>
    </source>
</evidence>
<keyword evidence="9 12" id="KW-1133">Transmembrane helix</keyword>
<evidence type="ECO:0000256" key="2">
    <source>
        <dbReference type="ARBA" id="ARBA00008622"/>
    </source>
</evidence>